<proteinExistence type="predicted"/>
<dbReference type="GO" id="GO:0016887">
    <property type="term" value="F:ATP hydrolysis activity"/>
    <property type="evidence" value="ECO:0007669"/>
    <property type="project" value="InterPro"/>
</dbReference>
<evidence type="ECO:0000313" key="5">
    <source>
        <dbReference type="EMBL" id="RLP74001.1"/>
    </source>
</evidence>
<protein>
    <submittedName>
        <fullName evidence="5">ABC transporter ATP-binding protein</fullName>
    </submittedName>
</protein>
<dbReference type="GO" id="GO:0005886">
    <property type="term" value="C:plasma membrane"/>
    <property type="evidence" value="ECO:0007669"/>
    <property type="project" value="TreeGrafter"/>
</dbReference>
<evidence type="ECO:0000256" key="3">
    <source>
        <dbReference type="ARBA" id="ARBA00022840"/>
    </source>
</evidence>
<dbReference type="GO" id="GO:0015188">
    <property type="term" value="F:L-isoleucine transmembrane transporter activity"/>
    <property type="evidence" value="ECO:0007669"/>
    <property type="project" value="TreeGrafter"/>
</dbReference>
<dbReference type="Proteomes" id="UP000269692">
    <property type="component" value="Unassembled WGS sequence"/>
</dbReference>
<feature type="domain" description="ABC transporter" evidence="4">
    <location>
        <begin position="5"/>
        <end position="252"/>
    </location>
</feature>
<dbReference type="InterPro" id="IPR003593">
    <property type="entry name" value="AAA+_ATPase"/>
</dbReference>
<name>A0A3L7A321_9HYPH</name>
<evidence type="ECO:0000256" key="2">
    <source>
        <dbReference type="ARBA" id="ARBA00022741"/>
    </source>
</evidence>
<reference evidence="5 6" key="1">
    <citation type="submission" date="2018-10" db="EMBL/GenBank/DDBJ databases">
        <title>Xanthobacter tagetidis genome sequencing and assembly.</title>
        <authorList>
            <person name="Maclea K.S."/>
            <person name="Goen A.E."/>
            <person name="Fatima S.A."/>
        </authorList>
    </citation>
    <scope>NUCLEOTIDE SEQUENCE [LARGE SCALE GENOMIC DNA]</scope>
    <source>
        <strain evidence="5 6">ATCC 700314</strain>
    </source>
</reference>
<dbReference type="PROSITE" id="PS50893">
    <property type="entry name" value="ABC_TRANSPORTER_2"/>
    <property type="match status" value="1"/>
</dbReference>
<dbReference type="PANTHER" id="PTHR45772:SF7">
    <property type="entry name" value="AMINO ACID ABC TRANSPORTER ATP-BINDING PROTEIN"/>
    <property type="match status" value="1"/>
</dbReference>
<dbReference type="PANTHER" id="PTHR45772">
    <property type="entry name" value="CONSERVED COMPONENT OF ABC TRANSPORTER FOR NATURAL AMINO ACIDS-RELATED"/>
    <property type="match status" value="1"/>
</dbReference>
<accession>A0A3L7A321</accession>
<dbReference type="SMART" id="SM00382">
    <property type="entry name" value="AAA"/>
    <property type="match status" value="1"/>
</dbReference>
<keyword evidence="1" id="KW-0813">Transport</keyword>
<keyword evidence="2" id="KW-0547">Nucleotide-binding</keyword>
<dbReference type="GO" id="GO:0015808">
    <property type="term" value="P:L-alanine transport"/>
    <property type="evidence" value="ECO:0007669"/>
    <property type="project" value="TreeGrafter"/>
</dbReference>
<dbReference type="GO" id="GO:0015192">
    <property type="term" value="F:L-phenylalanine transmembrane transporter activity"/>
    <property type="evidence" value="ECO:0007669"/>
    <property type="project" value="TreeGrafter"/>
</dbReference>
<dbReference type="InterPro" id="IPR027417">
    <property type="entry name" value="P-loop_NTPase"/>
</dbReference>
<comment type="caution">
    <text evidence="5">The sequence shown here is derived from an EMBL/GenBank/DDBJ whole genome shotgun (WGS) entry which is preliminary data.</text>
</comment>
<dbReference type="GO" id="GO:1903806">
    <property type="term" value="P:L-isoleucine import across plasma membrane"/>
    <property type="evidence" value="ECO:0007669"/>
    <property type="project" value="TreeGrafter"/>
</dbReference>
<dbReference type="OrthoDB" id="9779872at2"/>
<keyword evidence="6" id="KW-1185">Reference proteome</keyword>
<dbReference type="InterPro" id="IPR051120">
    <property type="entry name" value="ABC_AA/LPS_Transport"/>
</dbReference>
<dbReference type="GO" id="GO:0005304">
    <property type="term" value="F:L-valine transmembrane transporter activity"/>
    <property type="evidence" value="ECO:0007669"/>
    <property type="project" value="TreeGrafter"/>
</dbReference>
<dbReference type="AlphaFoldDB" id="A0A3L7A321"/>
<dbReference type="GO" id="GO:0005524">
    <property type="term" value="F:ATP binding"/>
    <property type="evidence" value="ECO:0007669"/>
    <property type="project" value="UniProtKB-KW"/>
</dbReference>
<evidence type="ECO:0000259" key="4">
    <source>
        <dbReference type="PROSITE" id="PS50893"/>
    </source>
</evidence>
<evidence type="ECO:0000256" key="1">
    <source>
        <dbReference type="ARBA" id="ARBA00022448"/>
    </source>
</evidence>
<sequence length="261" mass="27995">MSILLRAEDISISFGGIKAVSGVSLAVERGEILSIIGPNGAGKTTFFNIISGLYLPSQGRVMLKDEDVTGRPPEMLARRGLCRTFQNLQVFFGMSALENVMAGRHRHERTSALSHILGLRCVGRENARSAAEAREKLDFVGLADLAERSAGGLSYGALKRLEIARALASEPELLLLDEPAAGCNGTETAQISEIIRKIAGAGITVVLVEHDMKLVMRISDRILVLEQGRSLCLGPPSVVRGDSRVQAAYLGQHGTREAHVA</sequence>
<gene>
    <name evidence="5" type="ORF">D9R14_19670</name>
</gene>
<dbReference type="Pfam" id="PF00005">
    <property type="entry name" value="ABC_tran"/>
    <property type="match status" value="1"/>
</dbReference>
<keyword evidence="3 5" id="KW-0067">ATP-binding</keyword>
<dbReference type="CDD" id="cd03219">
    <property type="entry name" value="ABC_Mj1267_LivG_branched"/>
    <property type="match status" value="1"/>
</dbReference>
<dbReference type="EMBL" id="RCTF01000021">
    <property type="protein sequence ID" value="RLP74001.1"/>
    <property type="molecule type" value="Genomic_DNA"/>
</dbReference>
<evidence type="ECO:0000313" key="6">
    <source>
        <dbReference type="Proteomes" id="UP000269692"/>
    </source>
</evidence>
<dbReference type="GO" id="GO:0042941">
    <property type="term" value="P:D-alanine transmembrane transport"/>
    <property type="evidence" value="ECO:0007669"/>
    <property type="project" value="TreeGrafter"/>
</dbReference>
<dbReference type="GO" id="GO:1903805">
    <property type="term" value="P:L-valine import across plasma membrane"/>
    <property type="evidence" value="ECO:0007669"/>
    <property type="project" value="TreeGrafter"/>
</dbReference>
<dbReference type="FunFam" id="3.40.50.300:FF:000421">
    <property type="entry name" value="Branched-chain amino acid ABC transporter ATP-binding protein"/>
    <property type="match status" value="1"/>
</dbReference>
<dbReference type="InterPro" id="IPR003439">
    <property type="entry name" value="ABC_transporter-like_ATP-bd"/>
</dbReference>
<dbReference type="Gene3D" id="3.40.50.300">
    <property type="entry name" value="P-loop containing nucleotide triphosphate hydrolases"/>
    <property type="match status" value="1"/>
</dbReference>
<dbReference type="SUPFAM" id="SSF52540">
    <property type="entry name" value="P-loop containing nucleoside triphosphate hydrolases"/>
    <property type="match status" value="1"/>
</dbReference>
<organism evidence="5 6">
    <name type="scientific">Xanthobacter tagetidis</name>
    <dbReference type="NCBI Taxonomy" id="60216"/>
    <lineage>
        <taxon>Bacteria</taxon>
        <taxon>Pseudomonadati</taxon>
        <taxon>Pseudomonadota</taxon>
        <taxon>Alphaproteobacteria</taxon>
        <taxon>Hyphomicrobiales</taxon>
        <taxon>Xanthobacteraceae</taxon>
        <taxon>Xanthobacter</taxon>
    </lineage>
</organism>
<dbReference type="RefSeq" id="WP_121625060.1">
    <property type="nucleotide sequence ID" value="NZ_JACIIW010000003.1"/>
</dbReference>